<evidence type="ECO:0000256" key="2">
    <source>
        <dbReference type="ARBA" id="ARBA00022525"/>
    </source>
</evidence>
<comment type="subcellular location">
    <subcellularLocation>
        <location evidence="1">Secreted</location>
    </subcellularLocation>
</comment>
<evidence type="ECO:0000256" key="4">
    <source>
        <dbReference type="SAM" id="MobiDB-lite"/>
    </source>
</evidence>
<accession>A0A3A8MWU6</accession>
<evidence type="ECO:0000313" key="6">
    <source>
        <dbReference type="EMBL" id="RKH35709.1"/>
    </source>
</evidence>
<keyword evidence="7" id="KW-1185">Reference proteome</keyword>
<evidence type="ECO:0000313" key="7">
    <source>
        <dbReference type="Proteomes" id="UP000273405"/>
    </source>
</evidence>
<dbReference type="EMBL" id="RAWG01000317">
    <property type="protein sequence ID" value="RKH35709.1"/>
    <property type="molecule type" value="Genomic_DNA"/>
</dbReference>
<evidence type="ECO:0000256" key="3">
    <source>
        <dbReference type="ARBA" id="ARBA00022729"/>
    </source>
</evidence>
<gene>
    <name evidence="6" type="ORF">D7X12_33740</name>
</gene>
<dbReference type="Gene3D" id="3.20.20.140">
    <property type="entry name" value="Metal-dependent hydrolases"/>
    <property type="match status" value="1"/>
</dbReference>
<dbReference type="SUPFAM" id="SSF89550">
    <property type="entry name" value="PHP domain-like"/>
    <property type="match status" value="1"/>
</dbReference>
<keyword evidence="2" id="KW-0964">Secreted</keyword>
<feature type="compositionally biased region" description="Polar residues" evidence="4">
    <location>
        <begin position="234"/>
        <end position="248"/>
    </location>
</feature>
<dbReference type="NCBIfam" id="NF033679">
    <property type="entry name" value="DNRLRE_dom"/>
    <property type="match status" value="1"/>
</dbReference>
<feature type="region of interest" description="Disordered" evidence="4">
    <location>
        <begin position="234"/>
        <end position="260"/>
    </location>
</feature>
<feature type="domain" description="Carbohydrate-binding module family 96" evidence="5">
    <location>
        <begin position="65"/>
        <end position="215"/>
    </location>
</feature>
<dbReference type="NCBIfam" id="NF038032">
    <property type="entry name" value="CehA_McbA_metalo"/>
    <property type="match status" value="1"/>
</dbReference>
<sequence>MDGMKPILSKMENSMSGLFQRGSVVSWVLMGCAVLAPQGARAASVGFEPVSSAQPSRLAALTSLSFTPVKDAMVKQFAPTTNFGTQSLIQVSAQNNYSKEVVLQFNVTGLPAGATNITAQLRMPAGTTATGRPITAHAVADTSWSETALTWNTRLPMGAALSTVSSHTAGQDSVWDVSALIAGNGNVTVGLDTTFAGDTNFTSREGSPGPTLVVSYDTATTWFVYAGNTHAHTSYTSSHGEQVTSGDPTKNGPPSEHHAQAKAAGYDFYVTTDHSQEVAFNPTSPTTPAWVATKQQALDATDSGYVGFWGYEHSENNGPDGTGHINVINSPAYLDALESGVGLQQLYAWLKTQPDTVASFNHPDAVNYNSFGYRDAALTDILTLLEVINSNDNLHYGAWLAALEKGWKVSPVCGNDNHGFWGITRHTARTFLVAPSRTKAALLDAMKQRRTYAALDTNLRVVYSVNGAIMGSTLASPSTFNFNIQVSDADVGDRISKIEILKDNGVVVQTFALATPQASVTWTPSLTDTTSKYFFLRVYNEGSTAPMAWIAPVWTGR</sequence>
<dbReference type="Proteomes" id="UP000273405">
    <property type="component" value="Unassembled WGS sequence"/>
</dbReference>
<comment type="caution">
    <text evidence="6">The sequence shown here is derived from an EMBL/GenBank/DDBJ whole genome shotgun (WGS) entry which is preliminary data.</text>
</comment>
<reference evidence="7" key="1">
    <citation type="submission" date="2018-09" db="EMBL/GenBank/DDBJ databases">
        <authorList>
            <person name="Livingstone P.G."/>
            <person name="Whitworth D.E."/>
        </authorList>
    </citation>
    <scope>NUCLEOTIDE SEQUENCE [LARGE SCALE GENOMIC DNA]</scope>
    <source>
        <strain evidence="7">CA040B</strain>
    </source>
</reference>
<dbReference type="AlphaFoldDB" id="A0A3A8MWU6"/>
<proteinExistence type="predicted"/>
<evidence type="ECO:0000256" key="1">
    <source>
        <dbReference type="ARBA" id="ARBA00004613"/>
    </source>
</evidence>
<keyword evidence="3" id="KW-0732">Signal</keyword>
<dbReference type="PROSITE" id="PS51257">
    <property type="entry name" value="PROKAR_LIPOPROTEIN"/>
    <property type="match status" value="1"/>
</dbReference>
<protein>
    <submittedName>
        <fullName evidence="6">DNRLRE domain-containing protein</fullName>
    </submittedName>
</protein>
<dbReference type="InterPro" id="IPR016195">
    <property type="entry name" value="Pol/histidinol_Pase-like"/>
</dbReference>
<evidence type="ECO:0000259" key="5">
    <source>
        <dbReference type="Pfam" id="PF24517"/>
    </source>
</evidence>
<organism evidence="6 7">
    <name type="scientific">Corallococcus sicarius</name>
    <dbReference type="NCBI Taxonomy" id="2316726"/>
    <lineage>
        <taxon>Bacteria</taxon>
        <taxon>Pseudomonadati</taxon>
        <taxon>Myxococcota</taxon>
        <taxon>Myxococcia</taxon>
        <taxon>Myxococcales</taxon>
        <taxon>Cystobacterineae</taxon>
        <taxon>Myxococcaceae</taxon>
        <taxon>Corallococcus</taxon>
    </lineage>
</organism>
<name>A0A3A8MWU6_9BACT</name>
<dbReference type="GO" id="GO:0005576">
    <property type="term" value="C:extracellular region"/>
    <property type="evidence" value="ECO:0007669"/>
    <property type="project" value="UniProtKB-SubCell"/>
</dbReference>
<dbReference type="Pfam" id="PF24517">
    <property type="entry name" value="CBM96"/>
    <property type="match status" value="1"/>
</dbReference>
<dbReference type="InterPro" id="IPR055372">
    <property type="entry name" value="CBM96"/>
</dbReference>